<evidence type="ECO:0000313" key="8">
    <source>
        <dbReference type="Proteomes" id="UP000070544"/>
    </source>
</evidence>
<evidence type="ECO:0000256" key="2">
    <source>
        <dbReference type="ARBA" id="ARBA00022771"/>
    </source>
</evidence>
<feature type="compositionally biased region" description="Polar residues" evidence="5">
    <location>
        <begin position="164"/>
        <end position="174"/>
    </location>
</feature>
<feature type="region of interest" description="Disordered" evidence="5">
    <location>
        <begin position="104"/>
        <end position="143"/>
    </location>
</feature>
<proteinExistence type="predicted"/>
<organism evidence="7 8">
    <name type="scientific">Gonapodya prolifera (strain JEL478)</name>
    <name type="common">Monoblepharis prolifera</name>
    <dbReference type="NCBI Taxonomy" id="1344416"/>
    <lineage>
        <taxon>Eukaryota</taxon>
        <taxon>Fungi</taxon>
        <taxon>Fungi incertae sedis</taxon>
        <taxon>Chytridiomycota</taxon>
        <taxon>Chytridiomycota incertae sedis</taxon>
        <taxon>Monoblepharidomycetes</taxon>
        <taxon>Monoblepharidales</taxon>
        <taxon>Gonapodyaceae</taxon>
        <taxon>Gonapodya</taxon>
    </lineage>
</organism>
<feature type="domain" description="C3H1-type" evidence="6">
    <location>
        <begin position="441"/>
        <end position="468"/>
    </location>
</feature>
<evidence type="ECO:0000256" key="4">
    <source>
        <dbReference type="PROSITE-ProRule" id="PRU00723"/>
    </source>
</evidence>
<dbReference type="GO" id="GO:0008270">
    <property type="term" value="F:zinc ion binding"/>
    <property type="evidence" value="ECO:0007669"/>
    <property type="project" value="UniProtKB-KW"/>
</dbReference>
<dbReference type="SUPFAM" id="SSF90229">
    <property type="entry name" value="CCCH zinc finger"/>
    <property type="match status" value="2"/>
</dbReference>
<dbReference type="InterPro" id="IPR000571">
    <property type="entry name" value="Znf_CCCH"/>
</dbReference>
<evidence type="ECO:0000313" key="7">
    <source>
        <dbReference type="EMBL" id="KXS13093.1"/>
    </source>
</evidence>
<feature type="region of interest" description="Disordered" evidence="5">
    <location>
        <begin position="1"/>
        <end position="31"/>
    </location>
</feature>
<evidence type="ECO:0000259" key="6">
    <source>
        <dbReference type="PROSITE" id="PS50103"/>
    </source>
</evidence>
<feature type="compositionally biased region" description="Low complexity" evidence="5">
    <location>
        <begin position="117"/>
        <end position="132"/>
    </location>
</feature>
<feature type="region of interest" description="Disordered" evidence="5">
    <location>
        <begin position="157"/>
        <end position="182"/>
    </location>
</feature>
<feature type="compositionally biased region" description="Basic and acidic residues" evidence="5">
    <location>
        <begin position="364"/>
        <end position="378"/>
    </location>
</feature>
<sequence>MLDAGLAADAIDQTGSRAVQKDGQKGVNQQHDESPLMLSLLASFNPLDLDPANTLPSPPPPASANLVNSPISISSLPSPITPANISSPTGPFHSSLLLAPNHLTRAPTLPATPPPSLISSSTPSAPPSATSSQHHSSDTLSPHMNMLRPMVQRRSLPTYPHAPLSNSGSQSPTLPHSLPARFSFGPRSTAPWNAMEDARYSPSFSSVHDESSMAIPMRPPGTGTGTFHHPSANPNPTSWPSTPTPPSSEPGHDPPPDLDLAPDPSAPPLDGMDRSMDMSDPLWPDFVPARERVGSMDRDRATPYRAAAAYNPTSYPPANLGVGGGGGGALCKFFAQGTCRFGAECRFSHTLPMTMGAPGGFGSTDRERERSGRPRGFNDPRGSQIPGRDYVVGGLVDTYGVFSGLSASGRAGGASGGLASMSGFPSYGMAGQPSINGPSPRKMLKTCRFWMRGTCRFGDTCRYLHDFYPAQAGSSGRAFASFQASAPSYVAHSVPLPRRPATAPLTYPNRGGGGYSGAYGGYPLADLAERMDGMSMADGVGPLRERGREQRDQEPFYFADMPPTPPTYEPGGYPNGAPRGFSGDPRANREWEPEWSGGRERETYGLTKEEVEELLTVPGQEGQGDDSSIRGLDGATFGYRRGVWEGGGVGGMGGMGGGSGWEVLDMLRNGY</sequence>
<feature type="compositionally biased region" description="Basic and acidic residues" evidence="5">
    <location>
        <begin position="19"/>
        <end position="31"/>
    </location>
</feature>
<dbReference type="SMART" id="SM00356">
    <property type="entry name" value="ZnF_C3H1"/>
    <property type="match status" value="2"/>
</dbReference>
<evidence type="ECO:0000256" key="5">
    <source>
        <dbReference type="SAM" id="MobiDB-lite"/>
    </source>
</evidence>
<dbReference type="Proteomes" id="UP000070544">
    <property type="component" value="Unassembled WGS sequence"/>
</dbReference>
<dbReference type="OrthoDB" id="20729at2759"/>
<dbReference type="PROSITE" id="PS50103">
    <property type="entry name" value="ZF_C3H1"/>
    <property type="match status" value="2"/>
</dbReference>
<feature type="region of interest" description="Disordered" evidence="5">
    <location>
        <begin position="211"/>
        <end position="285"/>
    </location>
</feature>
<dbReference type="EMBL" id="KQ965782">
    <property type="protein sequence ID" value="KXS13093.1"/>
    <property type="molecule type" value="Genomic_DNA"/>
</dbReference>
<feature type="zinc finger region" description="C3H1-type" evidence="4">
    <location>
        <begin position="441"/>
        <end position="468"/>
    </location>
</feature>
<reference evidence="7 8" key="1">
    <citation type="journal article" date="2015" name="Genome Biol. Evol.">
        <title>Phylogenomic analyses indicate that early fungi evolved digesting cell walls of algal ancestors of land plants.</title>
        <authorList>
            <person name="Chang Y."/>
            <person name="Wang S."/>
            <person name="Sekimoto S."/>
            <person name="Aerts A.L."/>
            <person name="Choi C."/>
            <person name="Clum A."/>
            <person name="LaButti K.M."/>
            <person name="Lindquist E.A."/>
            <person name="Yee Ngan C."/>
            <person name="Ohm R.A."/>
            <person name="Salamov A.A."/>
            <person name="Grigoriev I.V."/>
            <person name="Spatafora J.W."/>
            <person name="Berbee M.L."/>
        </authorList>
    </citation>
    <scope>NUCLEOTIDE SEQUENCE [LARGE SCALE GENOMIC DNA]</scope>
    <source>
        <strain evidence="7 8">JEL478</strain>
    </source>
</reference>
<evidence type="ECO:0000256" key="1">
    <source>
        <dbReference type="ARBA" id="ARBA00022723"/>
    </source>
</evidence>
<dbReference type="InterPro" id="IPR036855">
    <property type="entry name" value="Znf_CCCH_sf"/>
</dbReference>
<gene>
    <name evidence="7" type="ORF">M427DRAFT_385661</name>
</gene>
<evidence type="ECO:0000256" key="3">
    <source>
        <dbReference type="ARBA" id="ARBA00022833"/>
    </source>
</evidence>
<protein>
    <recommendedName>
        <fullName evidence="6">C3H1-type domain-containing protein</fullName>
    </recommendedName>
</protein>
<feature type="compositionally biased region" description="Low complexity" evidence="5">
    <location>
        <begin position="230"/>
        <end position="241"/>
    </location>
</feature>
<name>A0A139A9L9_GONPJ</name>
<feature type="region of interest" description="Disordered" evidence="5">
    <location>
        <begin position="356"/>
        <end position="385"/>
    </location>
</feature>
<dbReference type="InterPro" id="IPR041367">
    <property type="entry name" value="Znf-CCCH_4"/>
</dbReference>
<feature type="region of interest" description="Disordered" evidence="5">
    <location>
        <begin position="546"/>
        <end position="594"/>
    </location>
</feature>
<feature type="domain" description="C3H1-type" evidence="6">
    <location>
        <begin position="325"/>
        <end position="352"/>
    </location>
</feature>
<keyword evidence="1 4" id="KW-0479">Metal-binding</keyword>
<dbReference type="Pfam" id="PF18345">
    <property type="entry name" value="zf_CCCH_4"/>
    <property type="match status" value="1"/>
</dbReference>
<keyword evidence="2 4" id="KW-0863">Zinc-finger</keyword>
<dbReference type="Gene3D" id="4.10.1000.10">
    <property type="entry name" value="Zinc finger, CCCH-type"/>
    <property type="match status" value="2"/>
</dbReference>
<dbReference type="Pfam" id="PF18044">
    <property type="entry name" value="zf-CCCH_4"/>
    <property type="match status" value="1"/>
</dbReference>
<keyword evidence="3 4" id="KW-0862">Zinc</keyword>
<dbReference type="AlphaFoldDB" id="A0A139A9L9"/>
<feature type="zinc finger region" description="C3H1-type" evidence="4">
    <location>
        <begin position="325"/>
        <end position="352"/>
    </location>
</feature>
<keyword evidence="8" id="KW-1185">Reference proteome</keyword>
<accession>A0A139A9L9</accession>